<dbReference type="PANTHER" id="PTHR47619:SF1">
    <property type="entry name" value="EXODEOXYRIBONUCLEASE WALJ"/>
    <property type="match status" value="1"/>
</dbReference>
<name>A0A433SDI6_9BURK</name>
<dbReference type="InterPro" id="IPR001279">
    <property type="entry name" value="Metallo-B-lactamas"/>
</dbReference>
<dbReference type="Gene3D" id="3.60.15.10">
    <property type="entry name" value="Ribonuclease Z/Hydroxyacylglutathione hydrolase-like"/>
    <property type="match status" value="1"/>
</dbReference>
<accession>A0A433SDI6</accession>
<reference evidence="2 3" key="1">
    <citation type="submission" date="2018-01" db="EMBL/GenBank/DDBJ databases">
        <title>Saezia sanguinis gen. nov., sp. nov., in the order Burkholderiales isolated from human blood.</title>
        <authorList>
            <person name="Medina-Pascual M.J."/>
            <person name="Valdezate S."/>
            <person name="Monzon S."/>
            <person name="Cuesta I."/>
            <person name="Carrasco G."/>
            <person name="Villalon P."/>
            <person name="Saez-Nieto J.A."/>
        </authorList>
    </citation>
    <scope>NUCLEOTIDE SEQUENCE [LARGE SCALE GENOMIC DNA]</scope>
    <source>
        <strain evidence="2 3">CNM695-12</strain>
    </source>
</reference>
<dbReference type="PANTHER" id="PTHR47619">
    <property type="entry name" value="METALLO-HYDROLASE YYCJ-RELATED"/>
    <property type="match status" value="1"/>
</dbReference>
<feature type="domain" description="Metallo-beta-lactamase" evidence="1">
    <location>
        <begin position="11"/>
        <end position="191"/>
    </location>
</feature>
<gene>
    <name evidence="2" type="primary">yycJ</name>
    <name evidence="2" type="ORF">CUZ56_01579</name>
</gene>
<dbReference type="InterPro" id="IPR052533">
    <property type="entry name" value="WalJ/YycJ-like"/>
</dbReference>
<proteinExistence type="predicted"/>
<dbReference type="SMART" id="SM00849">
    <property type="entry name" value="Lactamase_B"/>
    <property type="match status" value="1"/>
</dbReference>
<evidence type="ECO:0000313" key="2">
    <source>
        <dbReference type="EMBL" id="RUS66788.1"/>
    </source>
</evidence>
<keyword evidence="3" id="KW-1185">Reference proteome</keyword>
<dbReference type="RefSeq" id="WP_126979795.1">
    <property type="nucleotide sequence ID" value="NZ_PQSP01000003.1"/>
</dbReference>
<dbReference type="GO" id="GO:0016787">
    <property type="term" value="F:hydrolase activity"/>
    <property type="evidence" value="ECO:0007669"/>
    <property type="project" value="UniProtKB-KW"/>
</dbReference>
<evidence type="ECO:0000313" key="3">
    <source>
        <dbReference type="Proteomes" id="UP000286947"/>
    </source>
</evidence>
<dbReference type="InterPro" id="IPR036866">
    <property type="entry name" value="RibonucZ/Hydroxyglut_hydro"/>
</dbReference>
<comment type="caution">
    <text evidence="2">The sequence shown here is derived from an EMBL/GenBank/DDBJ whole genome shotgun (WGS) entry which is preliminary data.</text>
</comment>
<dbReference type="AlphaFoldDB" id="A0A433SDI6"/>
<dbReference type="EMBL" id="PQSP01000003">
    <property type="protein sequence ID" value="RUS66788.1"/>
    <property type="molecule type" value="Genomic_DNA"/>
</dbReference>
<dbReference type="Proteomes" id="UP000286947">
    <property type="component" value="Unassembled WGS sequence"/>
</dbReference>
<dbReference type="EC" id="3.-.-.-" evidence="2"/>
<protein>
    <submittedName>
        <fullName evidence="2">Metallo-hydrolase YycJ</fullName>
        <ecNumber evidence="2">3.-.-.-</ecNumber>
    </submittedName>
</protein>
<organism evidence="2 3">
    <name type="scientific">Saezia sanguinis</name>
    <dbReference type="NCBI Taxonomy" id="1965230"/>
    <lineage>
        <taxon>Bacteria</taxon>
        <taxon>Pseudomonadati</taxon>
        <taxon>Pseudomonadota</taxon>
        <taxon>Betaproteobacteria</taxon>
        <taxon>Burkholderiales</taxon>
        <taxon>Saeziaceae</taxon>
        <taxon>Saezia</taxon>
    </lineage>
</organism>
<dbReference type="OrthoDB" id="9803916at2"/>
<dbReference type="Pfam" id="PF12706">
    <property type="entry name" value="Lactamase_B_2"/>
    <property type="match status" value="1"/>
</dbReference>
<dbReference type="SUPFAM" id="SSF56281">
    <property type="entry name" value="Metallo-hydrolase/oxidoreductase"/>
    <property type="match status" value="1"/>
</dbReference>
<keyword evidence="2" id="KW-0378">Hydrolase</keyword>
<evidence type="ECO:0000259" key="1">
    <source>
        <dbReference type="SMART" id="SM00849"/>
    </source>
</evidence>
<sequence length="257" mass="28342">MRFKSLGSGSTGNALVIESASVQGAVTRILVDCGFTQKELVMRLAAAGLQPTDLSAVFITHEHSDHLGCAFKFTQRWGIPLWMSEGTAMSLESAASGVQFAHDGRSFEIGHLRLTPFTVPHDAREPLQLRVEDSRSRLGVLTDLGQPTDYVIRNIYNCHALFLESNHEPELLARSSYPVWLKRRVSGALGHLSNQVAADILREIRHSALQQVVAAHLSQQNNQPEYVTQLFAPLLECAPDQVRIADADSGTPWIDIH</sequence>